<dbReference type="AlphaFoldDB" id="A0A1V5ZP25"/>
<keyword evidence="1" id="KW-0030">Aminoacyl-tRNA synthetase</keyword>
<dbReference type="EMBL" id="MWDB01000013">
    <property type="protein sequence ID" value="OQB41614.1"/>
    <property type="molecule type" value="Genomic_DNA"/>
</dbReference>
<sequence length="47" mass="5610">MFEKTDEGKRKFTHNPFSMPKIECLKDFMEGKNIQDILAQQYDIVMN</sequence>
<comment type="caution">
    <text evidence="1">The sequence shown here is derived from an EMBL/GenBank/DDBJ whole genome shotgun (WGS) entry which is preliminary data.</text>
</comment>
<keyword evidence="1" id="KW-0436">Ligase</keyword>
<evidence type="ECO:0000313" key="1">
    <source>
        <dbReference type="EMBL" id="OQB41614.1"/>
    </source>
</evidence>
<accession>A0A1V5ZP25</accession>
<dbReference type="InterPro" id="IPR045864">
    <property type="entry name" value="aa-tRNA-synth_II/BPL/LPL"/>
</dbReference>
<reference evidence="1" key="1">
    <citation type="submission" date="2017-02" db="EMBL/GenBank/DDBJ databases">
        <title>Delving into the versatile metabolic prowess of the omnipresent phylum Bacteroidetes.</title>
        <authorList>
            <person name="Nobu M.K."/>
            <person name="Mei R."/>
            <person name="Narihiro T."/>
            <person name="Kuroda K."/>
            <person name="Liu W.-T."/>
        </authorList>
    </citation>
    <scope>NUCLEOTIDE SEQUENCE</scope>
    <source>
        <strain evidence="1">ADurb.Bin160</strain>
    </source>
</reference>
<protein>
    <submittedName>
        <fullName evidence="1">Aspartyl-tRNA synthetase</fullName>
    </submittedName>
</protein>
<name>A0A1V5ZP25_9BACT</name>
<organism evidence="1">
    <name type="scientific">candidate division CPR1 bacterium ADurb.Bin160</name>
    <dbReference type="NCBI Taxonomy" id="1852826"/>
    <lineage>
        <taxon>Bacteria</taxon>
        <taxon>candidate division CPR1</taxon>
    </lineage>
</organism>
<dbReference type="Gene3D" id="3.30.930.10">
    <property type="entry name" value="Bira Bifunctional Protein, Domain 2"/>
    <property type="match status" value="1"/>
</dbReference>
<dbReference type="GO" id="GO:0004812">
    <property type="term" value="F:aminoacyl-tRNA ligase activity"/>
    <property type="evidence" value="ECO:0007669"/>
    <property type="project" value="UniProtKB-KW"/>
</dbReference>
<gene>
    <name evidence="1" type="ORF">BWY04_00710</name>
</gene>
<proteinExistence type="predicted"/>
<dbReference type="Proteomes" id="UP000485621">
    <property type="component" value="Unassembled WGS sequence"/>
</dbReference>